<dbReference type="InterPro" id="IPR032823">
    <property type="entry name" value="BCA_ABC_TP_C"/>
</dbReference>
<dbReference type="Pfam" id="PF00005">
    <property type="entry name" value="ABC_tran"/>
    <property type="match status" value="1"/>
</dbReference>
<name>A0A0P6XCP2_9CHLR</name>
<keyword evidence="6" id="KW-1185">Reference proteome</keyword>
<dbReference type="GO" id="GO:1903805">
    <property type="term" value="P:L-valine import across plasma membrane"/>
    <property type="evidence" value="ECO:0007669"/>
    <property type="project" value="TreeGrafter"/>
</dbReference>
<gene>
    <name evidence="5" type="primary">livG</name>
    <name evidence="5" type="ORF">ADM99_07100</name>
</gene>
<evidence type="ECO:0000256" key="2">
    <source>
        <dbReference type="ARBA" id="ARBA00022741"/>
    </source>
</evidence>
<dbReference type="GO" id="GO:0005886">
    <property type="term" value="C:plasma membrane"/>
    <property type="evidence" value="ECO:0007669"/>
    <property type="project" value="TreeGrafter"/>
</dbReference>
<evidence type="ECO:0000313" key="6">
    <source>
        <dbReference type="Proteomes" id="UP000050430"/>
    </source>
</evidence>
<feature type="domain" description="ABC transporter" evidence="4">
    <location>
        <begin position="11"/>
        <end position="259"/>
    </location>
</feature>
<dbReference type="GO" id="GO:0016887">
    <property type="term" value="F:ATP hydrolysis activity"/>
    <property type="evidence" value="ECO:0007669"/>
    <property type="project" value="InterPro"/>
</dbReference>
<dbReference type="SUPFAM" id="SSF52540">
    <property type="entry name" value="P-loop containing nucleoside triphosphate hydrolases"/>
    <property type="match status" value="1"/>
</dbReference>
<dbReference type="PATRIC" id="fig|229920.5.peg.1388"/>
<dbReference type="OrthoDB" id="9805514at2"/>
<dbReference type="GO" id="GO:0005304">
    <property type="term" value="F:L-valine transmembrane transporter activity"/>
    <property type="evidence" value="ECO:0007669"/>
    <property type="project" value="TreeGrafter"/>
</dbReference>
<evidence type="ECO:0000259" key="4">
    <source>
        <dbReference type="PROSITE" id="PS50893"/>
    </source>
</evidence>
<dbReference type="GO" id="GO:0015188">
    <property type="term" value="F:L-isoleucine transmembrane transporter activity"/>
    <property type="evidence" value="ECO:0007669"/>
    <property type="project" value="TreeGrafter"/>
</dbReference>
<dbReference type="PANTHER" id="PTHR45772:SF7">
    <property type="entry name" value="AMINO ACID ABC TRANSPORTER ATP-BINDING PROTEIN"/>
    <property type="match status" value="1"/>
</dbReference>
<organism evidence="5 6">
    <name type="scientific">Leptolinea tardivitalis</name>
    <dbReference type="NCBI Taxonomy" id="229920"/>
    <lineage>
        <taxon>Bacteria</taxon>
        <taxon>Bacillati</taxon>
        <taxon>Chloroflexota</taxon>
        <taxon>Anaerolineae</taxon>
        <taxon>Anaerolineales</taxon>
        <taxon>Anaerolineaceae</taxon>
        <taxon>Leptolinea</taxon>
    </lineage>
</organism>
<comment type="caution">
    <text evidence="5">The sequence shown here is derived from an EMBL/GenBank/DDBJ whole genome shotgun (WGS) entry which is preliminary data.</text>
</comment>
<dbReference type="InterPro" id="IPR003593">
    <property type="entry name" value="AAA+_ATPase"/>
</dbReference>
<dbReference type="InterPro" id="IPR003439">
    <property type="entry name" value="ABC_transporter-like_ATP-bd"/>
</dbReference>
<proteinExistence type="predicted"/>
<dbReference type="SMART" id="SM00382">
    <property type="entry name" value="AAA"/>
    <property type="match status" value="1"/>
</dbReference>
<dbReference type="EMBL" id="LGCK01000007">
    <property type="protein sequence ID" value="KPL73003.1"/>
    <property type="molecule type" value="Genomic_DNA"/>
</dbReference>
<dbReference type="InterPro" id="IPR027417">
    <property type="entry name" value="P-loop_NTPase"/>
</dbReference>
<dbReference type="FunFam" id="3.40.50.300:FF:000421">
    <property type="entry name" value="Branched-chain amino acid ABC transporter ATP-binding protein"/>
    <property type="match status" value="1"/>
</dbReference>
<dbReference type="GO" id="GO:1903806">
    <property type="term" value="P:L-isoleucine import across plasma membrane"/>
    <property type="evidence" value="ECO:0007669"/>
    <property type="project" value="TreeGrafter"/>
</dbReference>
<dbReference type="PANTHER" id="PTHR45772">
    <property type="entry name" value="CONSERVED COMPONENT OF ABC TRANSPORTER FOR NATURAL AMINO ACIDS-RELATED"/>
    <property type="match status" value="1"/>
</dbReference>
<keyword evidence="3 5" id="KW-0067">ATP-binding</keyword>
<dbReference type="GO" id="GO:0042941">
    <property type="term" value="P:D-alanine transmembrane transport"/>
    <property type="evidence" value="ECO:0007669"/>
    <property type="project" value="TreeGrafter"/>
</dbReference>
<evidence type="ECO:0000256" key="3">
    <source>
        <dbReference type="ARBA" id="ARBA00022840"/>
    </source>
</evidence>
<evidence type="ECO:0000313" key="5">
    <source>
        <dbReference type="EMBL" id="KPL73003.1"/>
    </source>
</evidence>
<dbReference type="STRING" id="229920.ADM99_07100"/>
<dbReference type="PROSITE" id="PS50893">
    <property type="entry name" value="ABC_TRANSPORTER_2"/>
    <property type="match status" value="1"/>
</dbReference>
<dbReference type="CDD" id="cd03219">
    <property type="entry name" value="ABC_Mj1267_LivG_branched"/>
    <property type="match status" value="1"/>
</dbReference>
<dbReference type="GO" id="GO:0015192">
    <property type="term" value="F:L-phenylalanine transmembrane transporter activity"/>
    <property type="evidence" value="ECO:0007669"/>
    <property type="project" value="TreeGrafter"/>
</dbReference>
<keyword evidence="1" id="KW-0813">Transport</keyword>
<dbReference type="AlphaFoldDB" id="A0A0P6XCP2"/>
<evidence type="ECO:0000256" key="1">
    <source>
        <dbReference type="ARBA" id="ARBA00022448"/>
    </source>
</evidence>
<dbReference type="Gene3D" id="3.40.50.300">
    <property type="entry name" value="P-loop containing nucleotide triphosphate hydrolases"/>
    <property type="match status" value="1"/>
</dbReference>
<dbReference type="Proteomes" id="UP000050430">
    <property type="component" value="Unassembled WGS sequence"/>
</dbReference>
<keyword evidence="2" id="KW-0547">Nucleotide-binding</keyword>
<reference evidence="5 6" key="1">
    <citation type="submission" date="2015-07" db="EMBL/GenBank/DDBJ databases">
        <title>Genome sequence of Leptolinea tardivitalis DSM 16556.</title>
        <authorList>
            <person name="Hemp J."/>
            <person name="Ward L.M."/>
            <person name="Pace L.A."/>
            <person name="Fischer W.W."/>
        </authorList>
    </citation>
    <scope>NUCLEOTIDE SEQUENCE [LARGE SCALE GENOMIC DNA]</scope>
    <source>
        <strain evidence="5 6">YMTK-2</strain>
    </source>
</reference>
<dbReference type="InterPro" id="IPR051120">
    <property type="entry name" value="ABC_AA/LPS_Transport"/>
</dbReference>
<protein>
    <submittedName>
        <fullName evidence="5">Leucine/isoleucine/valine transporter ATP-binding subunit</fullName>
    </submittedName>
</protein>
<dbReference type="GO" id="GO:0005524">
    <property type="term" value="F:ATP binding"/>
    <property type="evidence" value="ECO:0007669"/>
    <property type="project" value="UniProtKB-KW"/>
</dbReference>
<dbReference type="GO" id="GO:0015808">
    <property type="term" value="P:L-alanine transport"/>
    <property type="evidence" value="ECO:0007669"/>
    <property type="project" value="TreeGrafter"/>
</dbReference>
<accession>A0A0P6XCP2</accession>
<sequence length="265" mass="29450">MTPVNPSTPVLEVTGLAKIFGGLRAVSDFNMTIQKGELVGLIGPNGAGKTTAFNMITGLYFPTHGEIKFEGTSVVGLQPHEITRMGIGRTFQNIRLFSNLSVLDNVRIAYHFHSGYSLTDGILRNANYSKNERELTEKTQDFLSIFHLNKFEGEIAKNLPYGQQRRLEIARALACNPHLLLLDEPAAGMNPKEITELMDLIHFIREKFDLTILLIEHQMRLVMDICEKITVLDFGEVIARGTPVEIQNNPKVVEAYLGKGAANVA</sequence>
<dbReference type="Pfam" id="PF12399">
    <property type="entry name" value="BCA_ABC_TP_C"/>
    <property type="match status" value="1"/>
</dbReference>